<organism evidence="1 2">
    <name type="scientific">Microvirga terrae</name>
    <dbReference type="NCBI Taxonomy" id="2740529"/>
    <lineage>
        <taxon>Bacteria</taxon>
        <taxon>Pseudomonadati</taxon>
        <taxon>Pseudomonadota</taxon>
        <taxon>Alphaproteobacteria</taxon>
        <taxon>Hyphomicrobiales</taxon>
        <taxon>Methylobacteriaceae</taxon>
        <taxon>Microvirga</taxon>
    </lineage>
</organism>
<accession>A0ABY5RXF2</accession>
<name>A0ABY5RXF2_9HYPH</name>
<gene>
    <name evidence="1" type="ORF">HPT29_011055</name>
</gene>
<sequence length="75" mass="8071">MNRRQVLSLFAMGLIAFWLPLTKPQSQVPVPDPLPSWNGGAAKQAIIDFVERATQGRGSDFVPVEASSPGTYGLS</sequence>
<evidence type="ECO:0000313" key="2">
    <source>
        <dbReference type="Proteomes" id="UP001017257"/>
    </source>
</evidence>
<reference evidence="1" key="1">
    <citation type="submission" date="2022-08" db="EMBL/GenBank/DDBJ databases">
        <title>Microvirga terrae sp. nov., isolated from soil.</title>
        <authorList>
            <person name="Kim K.H."/>
            <person name="Seo Y.L."/>
            <person name="Kim J.M."/>
            <person name="Lee J.K."/>
            <person name="Han D.M."/>
            <person name="Jeon C.O."/>
        </authorList>
    </citation>
    <scope>NUCLEOTIDE SEQUENCE</scope>
    <source>
        <strain evidence="1">R24</strain>
    </source>
</reference>
<dbReference type="RefSeq" id="WP_173947316.1">
    <property type="nucleotide sequence ID" value="NZ_CP102845.1"/>
</dbReference>
<dbReference type="Proteomes" id="UP001017257">
    <property type="component" value="Chromosome"/>
</dbReference>
<evidence type="ECO:0000313" key="1">
    <source>
        <dbReference type="EMBL" id="UVF21614.1"/>
    </source>
</evidence>
<protein>
    <submittedName>
        <fullName evidence="1">Uncharacterized protein</fullName>
    </submittedName>
</protein>
<keyword evidence="2" id="KW-1185">Reference proteome</keyword>
<proteinExistence type="predicted"/>
<dbReference type="EMBL" id="CP102845">
    <property type="protein sequence ID" value="UVF21614.1"/>
    <property type="molecule type" value="Genomic_DNA"/>
</dbReference>